<dbReference type="Pfam" id="PF10104">
    <property type="entry name" value="Brr6_like_C_C"/>
    <property type="match status" value="1"/>
</dbReference>
<evidence type="ECO:0000259" key="3">
    <source>
        <dbReference type="SMART" id="SM01042"/>
    </source>
</evidence>
<dbReference type="STRING" id="683840.U5HHF2"/>
<keyword evidence="6" id="KW-1185">Reference proteome</keyword>
<protein>
    <recommendedName>
        <fullName evidence="3">Brl1/Brr6 domain-containing protein</fullName>
    </recommendedName>
</protein>
<evidence type="ECO:0000256" key="2">
    <source>
        <dbReference type="SAM" id="Phobius"/>
    </source>
</evidence>
<sequence length="464" mass="50179">MSQLGNRSGHPSTPARQPLSATTNERRSTEAPMEYEWQQPRAIPPNSPFRNPLGGNDDGERAKKRIHYEAMDIDTPPRPLQASFPPEATASANPFGFGHNEPPRPLPEAPGVEFDAQTFDAKRALGLDAADDASGVADMSIEESAATTSKELSLLRASASSSSSISTSDGTSARRRKGRTANSRTSARKASGPRIEIDEGADEREADEDYRTASRWKAPTKSNFSFQVHHHHSQNLTNPQFDHPGIVPKTAGKWLDSNTPYVLLGYLQFLSLALLAVLFLSLSVIFLYTLYVDIQSHLRSLTSELRAEILACAKMYVDNRCEPATRLPALERKCAGWEECMGREIVVVGKTRVVAETLAEVVNGFVDVISFKTMSFVILTLGLCIYGSSVALSLLPSRTAPTNPSSAPSHAPSYPPLGYYPSHPPGYGYLPTPGTPSAPWMQMGLGTGEDKGGIGAKGGLEAPR</sequence>
<keyword evidence="2" id="KW-0812">Transmembrane</keyword>
<reference evidence="6" key="1">
    <citation type="submission" date="2010-11" db="EMBL/GenBank/DDBJ databases">
        <title>The genome sequence of Microbotryum violaceum strain p1A1 Lamole.</title>
        <authorList>
            <person name="Cuomo C."/>
            <person name="Perlin M."/>
            <person name="Young S.K."/>
            <person name="Zeng Q."/>
            <person name="Gargeya S."/>
            <person name="Alvarado L."/>
            <person name="Berlin A."/>
            <person name="Chapman S.B."/>
            <person name="Chen Z."/>
            <person name="Freedman E."/>
            <person name="Gellesch M."/>
            <person name="Goldberg J."/>
            <person name="Griggs A."/>
            <person name="Gujja S."/>
            <person name="Heilman E."/>
            <person name="Heiman D."/>
            <person name="Howarth C."/>
            <person name="Mehta T."/>
            <person name="Neiman D."/>
            <person name="Pearson M."/>
            <person name="Roberts A."/>
            <person name="Saif S."/>
            <person name="Shea T."/>
            <person name="Shenoy N."/>
            <person name="Sisk P."/>
            <person name="Stolte C."/>
            <person name="Sykes S."/>
            <person name="White J."/>
            <person name="Yandava C."/>
            <person name="Haas B."/>
            <person name="Nusbaum C."/>
            <person name="Birren B."/>
        </authorList>
    </citation>
    <scope>NUCLEOTIDE SEQUENCE [LARGE SCALE GENOMIC DNA]</scope>
    <source>
        <strain evidence="6">p1A1 Lamole</strain>
    </source>
</reference>
<dbReference type="PANTHER" id="PTHR28136:SF1">
    <property type="entry name" value="NUCLEUS EXPORT PROTEIN BRL1"/>
    <property type="match status" value="1"/>
</dbReference>
<dbReference type="SMART" id="SM01042">
    <property type="entry name" value="Brr6_like_C_C"/>
    <property type="match status" value="1"/>
</dbReference>
<feature type="transmembrane region" description="Helical" evidence="2">
    <location>
        <begin position="376"/>
        <end position="395"/>
    </location>
</feature>
<dbReference type="HOGENOM" id="CLU_040960_0_0_1"/>
<dbReference type="InterPro" id="IPR018767">
    <property type="entry name" value="Brl1/Brr6_dom"/>
</dbReference>
<feature type="region of interest" description="Disordered" evidence="1">
    <location>
        <begin position="156"/>
        <end position="212"/>
    </location>
</feature>
<dbReference type="AlphaFoldDB" id="U5HHF2"/>
<organism evidence="4">
    <name type="scientific">Microbotryum lychnidis-dioicae (strain p1A1 Lamole / MvSl-1064)</name>
    <name type="common">Anther smut fungus</name>
    <dbReference type="NCBI Taxonomy" id="683840"/>
    <lineage>
        <taxon>Eukaryota</taxon>
        <taxon>Fungi</taxon>
        <taxon>Dikarya</taxon>
        <taxon>Basidiomycota</taxon>
        <taxon>Pucciniomycotina</taxon>
        <taxon>Microbotryomycetes</taxon>
        <taxon>Microbotryales</taxon>
        <taxon>Microbotryaceae</taxon>
        <taxon>Microbotryum</taxon>
    </lineage>
</organism>
<dbReference type="GO" id="GO:0006998">
    <property type="term" value="P:nuclear envelope organization"/>
    <property type="evidence" value="ECO:0007669"/>
    <property type="project" value="InterPro"/>
</dbReference>
<dbReference type="InterPro" id="IPR040202">
    <property type="entry name" value="Brl1/Brr6"/>
</dbReference>
<keyword evidence="2" id="KW-1133">Transmembrane helix</keyword>
<dbReference type="PANTHER" id="PTHR28136">
    <property type="entry name" value="NUCLEUS EXPORT PROTEIN BRR6"/>
    <property type="match status" value="1"/>
</dbReference>
<accession>U5HHF2</accession>
<proteinExistence type="predicted"/>
<name>U5HHF2_USTV1</name>
<evidence type="ECO:0000256" key="1">
    <source>
        <dbReference type="SAM" id="MobiDB-lite"/>
    </source>
</evidence>
<dbReference type="Proteomes" id="UP000017200">
    <property type="component" value="Unassembled WGS sequence"/>
</dbReference>
<feature type="region of interest" description="Disordered" evidence="1">
    <location>
        <begin position="440"/>
        <end position="464"/>
    </location>
</feature>
<feature type="region of interest" description="Disordered" evidence="1">
    <location>
        <begin position="1"/>
        <end position="117"/>
    </location>
</feature>
<feature type="compositionally biased region" description="Polar residues" evidence="1">
    <location>
        <begin position="1"/>
        <end position="23"/>
    </location>
</feature>
<feature type="compositionally biased region" description="Acidic residues" evidence="1">
    <location>
        <begin position="198"/>
        <end position="208"/>
    </location>
</feature>
<feature type="transmembrane region" description="Helical" evidence="2">
    <location>
        <begin position="266"/>
        <end position="291"/>
    </location>
</feature>
<evidence type="ECO:0000313" key="4">
    <source>
        <dbReference type="EMBL" id="KDE02984.1"/>
    </source>
</evidence>
<dbReference type="GO" id="GO:0031965">
    <property type="term" value="C:nuclear membrane"/>
    <property type="evidence" value="ECO:0007669"/>
    <property type="project" value="InterPro"/>
</dbReference>
<evidence type="ECO:0000313" key="5">
    <source>
        <dbReference type="EnsemblFungi" id="MVLG_06484T0"/>
    </source>
</evidence>
<gene>
    <name evidence="4" type="ORF">MVLG_06484</name>
</gene>
<keyword evidence="2" id="KW-0472">Membrane</keyword>
<dbReference type="OrthoDB" id="5961at2759"/>
<dbReference type="OMA" id="HPHIPRI"/>
<evidence type="ECO:0000313" key="6">
    <source>
        <dbReference type="Proteomes" id="UP000017200"/>
    </source>
</evidence>
<dbReference type="EMBL" id="GL541766">
    <property type="protein sequence ID" value="KDE02984.1"/>
    <property type="molecule type" value="Genomic_DNA"/>
</dbReference>
<reference evidence="4" key="2">
    <citation type="submission" date="2010-11" db="EMBL/GenBank/DDBJ databases">
        <authorList>
            <consortium name="The Broad Institute Genome Sequencing Platform"/>
            <person name="Earl A."/>
            <person name="Ward D."/>
            <person name="Feldgarden M."/>
            <person name="Gevers D."/>
            <person name="Butler R."/>
            <person name="Young S.K."/>
            <person name="Zeng Q."/>
            <person name="Gargeya S."/>
            <person name="Fitzgerald M."/>
            <person name="Haas B."/>
            <person name="Abouelleil A."/>
            <person name="Alvarado L."/>
            <person name="Arachchi H.M."/>
            <person name="Berlin A."/>
            <person name="Brown A."/>
            <person name="Chapman S.B."/>
            <person name="Chen Z."/>
            <person name="Dunbar C."/>
            <person name="Freedman E."/>
            <person name="Gearin G."/>
            <person name="Gellesch M."/>
            <person name="Goldberg J."/>
            <person name="Griggs A."/>
            <person name="Gujja S."/>
            <person name="Heilman E."/>
            <person name="Heiman D."/>
            <person name="Howarth C."/>
            <person name="Larson L."/>
            <person name="Lui A."/>
            <person name="MacDonald P.J.P."/>
            <person name="Mehta T."/>
            <person name="Montmayeur A."/>
            <person name="Murphy C."/>
            <person name="Neiman D."/>
            <person name="Pearson M."/>
            <person name="Priest M."/>
            <person name="Roberts A."/>
            <person name="Saif S."/>
            <person name="Shea T."/>
            <person name="Shenoy N."/>
            <person name="Sisk P."/>
            <person name="Stolte C."/>
            <person name="Sykes S."/>
            <person name="White J."/>
            <person name="Yandava C."/>
            <person name="Wortman J."/>
            <person name="Nusbaum C."/>
            <person name="Birren B."/>
        </authorList>
    </citation>
    <scope>NUCLEOTIDE SEQUENCE</scope>
    <source>
        <strain evidence="4">P1A1 Lamole</strain>
    </source>
</reference>
<reference evidence="4 6" key="3">
    <citation type="journal article" date="2015" name="BMC Genomics">
        <title>Sex and parasites: genomic and transcriptomic analysis of Microbotryum lychnidis-dioicae, the biotrophic and plant-castrating anther smut fungus.</title>
        <authorList>
            <person name="Perlin M.H."/>
            <person name="Amselem J."/>
            <person name="Fontanillas E."/>
            <person name="Toh S.S."/>
            <person name="Chen Z."/>
            <person name="Goldberg J."/>
            <person name="Duplessis S."/>
            <person name="Henrissat B."/>
            <person name="Young S."/>
            <person name="Zeng Q."/>
            <person name="Aguileta G."/>
            <person name="Petit E."/>
            <person name="Badouin H."/>
            <person name="Andrews J."/>
            <person name="Razeeq D."/>
            <person name="Gabaldon T."/>
            <person name="Quesneville H."/>
            <person name="Giraud T."/>
            <person name="Hood M.E."/>
            <person name="Schultz D.J."/>
            <person name="Cuomo C.A."/>
        </authorList>
    </citation>
    <scope>NUCLEOTIDE SEQUENCE [LARGE SCALE GENOMIC DNA]</scope>
    <source>
        <strain evidence="4">P1A1 Lamole</strain>
        <strain evidence="6">p1A1 Lamole</strain>
    </source>
</reference>
<dbReference type="InParanoid" id="U5HHF2"/>
<dbReference type="GO" id="GO:0055088">
    <property type="term" value="P:lipid homeostasis"/>
    <property type="evidence" value="ECO:0007669"/>
    <property type="project" value="InterPro"/>
</dbReference>
<feature type="compositionally biased region" description="Low complexity" evidence="1">
    <location>
        <begin position="156"/>
        <end position="171"/>
    </location>
</feature>
<feature type="domain" description="Brl1/Brr6" evidence="3">
    <location>
        <begin position="263"/>
        <end position="387"/>
    </location>
</feature>
<reference evidence="5" key="4">
    <citation type="submission" date="2015-06" db="UniProtKB">
        <authorList>
            <consortium name="EnsemblFungi"/>
        </authorList>
    </citation>
    <scope>IDENTIFICATION</scope>
</reference>
<dbReference type="EMBL" id="AEIJ01000781">
    <property type="status" value="NOT_ANNOTATED_CDS"/>
    <property type="molecule type" value="Genomic_DNA"/>
</dbReference>
<dbReference type="EnsemblFungi" id="MVLG_06484T0">
    <property type="protein sequence ID" value="MVLG_06484T0"/>
    <property type="gene ID" value="MVLG_06484"/>
</dbReference>